<evidence type="ECO:0000313" key="2">
    <source>
        <dbReference type="Proteomes" id="UP001162060"/>
    </source>
</evidence>
<comment type="caution">
    <text evidence="1">The sequence shown here is derived from an EMBL/GenBank/DDBJ whole genome shotgun (WGS) entry which is preliminary data.</text>
</comment>
<dbReference type="AlphaFoldDB" id="A0AAV1T6X5"/>
<organism evidence="1 2">
    <name type="scientific">Peronospora matthiolae</name>
    <dbReference type="NCBI Taxonomy" id="2874970"/>
    <lineage>
        <taxon>Eukaryota</taxon>
        <taxon>Sar</taxon>
        <taxon>Stramenopiles</taxon>
        <taxon>Oomycota</taxon>
        <taxon>Peronosporomycetes</taxon>
        <taxon>Peronosporales</taxon>
        <taxon>Peronosporaceae</taxon>
        <taxon>Peronospora</taxon>
    </lineage>
</organism>
<dbReference type="EMBL" id="CAKLBY020000031">
    <property type="protein sequence ID" value="CAK7906672.1"/>
    <property type="molecule type" value="Genomic_DNA"/>
</dbReference>
<name>A0AAV1T6X5_9STRA</name>
<sequence length="46" mass="4813">MRWTAEDAKKAIARMLAAEESSSLALAAGDASPAVAIQQQEVPVDD</sequence>
<dbReference type="Proteomes" id="UP001162060">
    <property type="component" value="Unassembled WGS sequence"/>
</dbReference>
<accession>A0AAV1T6X5</accession>
<evidence type="ECO:0000313" key="1">
    <source>
        <dbReference type="EMBL" id="CAK7906672.1"/>
    </source>
</evidence>
<proteinExistence type="predicted"/>
<protein>
    <submittedName>
        <fullName evidence="1">Uncharacterized protein</fullName>
    </submittedName>
</protein>
<gene>
    <name evidence="1" type="ORF">PM001_LOCUS3379</name>
</gene>
<reference evidence="1" key="1">
    <citation type="submission" date="2024-01" db="EMBL/GenBank/DDBJ databases">
        <authorList>
            <person name="Webb A."/>
        </authorList>
    </citation>
    <scope>NUCLEOTIDE SEQUENCE</scope>
    <source>
        <strain evidence="1">Pm1</strain>
    </source>
</reference>